<evidence type="ECO:0000256" key="3">
    <source>
        <dbReference type="ARBA" id="ARBA00022729"/>
    </source>
</evidence>
<evidence type="ECO:0000259" key="9">
    <source>
        <dbReference type="PROSITE" id="PS51935"/>
    </source>
</evidence>
<reference evidence="10 11" key="1">
    <citation type="submission" date="2019-10" db="EMBL/GenBank/DDBJ databases">
        <title>The Genome Sequence of Clostridium tarantellae Isolated from Fish Brain.</title>
        <authorList>
            <person name="Bano L."/>
            <person name="Kiel M."/>
            <person name="Sales G."/>
            <person name="Doxey A.C."/>
            <person name="Mansfield M.J."/>
            <person name="Schiavone M."/>
            <person name="Rossetto O."/>
            <person name="Pirazzini M."/>
            <person name="Dobrindt U."/>
            <person name="Montecucco C."/>
        </authorList>
    </citation>
    <scope>NUCLEOTIDE SEQUENCE [LARGE SCALE GENOMIC DNA]</scope>
    <source>
        <strain evidence="10 11">DSM 3997</strain>
    </source>
</reference>
<keyword evidence="4" id="KW-0378">Hydrolase</keyword>
<feature type="chain" id="PRO_5026145685" evidence="8">
    <location>
        <begin position="25"/>
        <end position="421"/>
    </location>
</feature>
<keyword evidence="6" id="KW-0175">Coiled coil</keyword>
<dbReference type="Pfam" id="PF24568">
    <property type="entry name" value="CC_PcsB"/>
    <property type="match status" value="1"/>
</dbReference>
<proteinExistence type="inferred from homology"/>
<dbReference type="InterPro" id="IPR000064">
    <property type="entry name" value="NLP_P60_dom"/>
</dbReference>
<evidence type="ECO:0000313" key="10">
    <source>
        <dbReference type="EMBL" id="MPQ43254.1"/>
    </source>
</evidence>
<organism evidence="10 11">
    <name type="scientific">Clostridium tarantellae</name>
    <dbReference type="NCBI Taxonomy" id="39493"/>
    <lineage>
        <taxon>Bacteria</taxon>
        <taxon>Bacillati</taxon>
        <taxon>Bacillota</taxon>
        <taxon>Clostridia</taxon>
        <taxon>Eubacteriales</taxon>
        <taxon>Clostridiaceae</taxon>
        <taxon>Clostridium</taxon>
    </lineage>
</organism>
<evidence type="ECO:0000256" key="1">
    <source>
        <dbReference type="ARBA" id="ARBA00007074"/>
    </source>
</evidence>
<dbReference type="InterPro" id="IPR057309">
    <property type="entry name" value="PcsB_CC"/>
</dbReference>
<feature type="domain" description="NlpC/P60" evidence="9">
    <location>
        <begin position="305"/>
        <end position="421"/>
    </location>
</feature>
<evidence type="ECO:0000256" key="8">
    <source>
        <dbReference type="SAM" id="SignalP"/>
    </source>
</evidence>
<accession>A0A6I1MJX8</accession>
<keyword evidence="5" id="KW-0788">Thiol protease</keyword>
<dbReference type="Gene3D" id="6.10.250.3150">
    <property type="match status" value="1"/>
</dbReference>
<dbReference type="AlphaFoldDB" id="A0A6I1MJX8"/>
<dbReference type="PANTHER" id="PTHR47359">
    <property type="entry name" value="PEPTIDOGLYCAN DL-ENDOPEPTIDASE CWLO"/>
    <property type="match status" value="1"/>
</dbReference>
<comment type="similarity">
    <text evidence="1">Belongs to the peptidase C40 family.</text>
</comment>
<dbReference type="InterPro" id="IPR038765">
    <property type="entry name" value="Papain-like_cys_pep_sf"/>
</dbReference>
<dbReference type="InterPro" id="IPR051794">
    <property type="entry name" value="PG_Endopeptidase_C40"/>
</dbReference>
<dbReference type="EMBL" id="WHJC01000051">
    <property type="protein sequence ID" value="MPQ43254.1"/>
    <property type="molecule type" value="Genomic_DNA"/>
</dbReference>
<dbReference type="Gene3D" id="3.90.1720.10">
    <property type="entry name" value="endopeptidase domain like (from Nostoc punctiforme)"/>
    <property type="match status" value="1"/>
</dbReference>
<evidence type="ECO:0000256" key="7">
    <source>
        <dbReference type="SAM" id="MobiDB-lite"/>
    </source>
</evidence>
<feature type="coiled-coil region" evidence="6">
    <location>
        <begin position="35"/>
        <end position="104"/>
    </location>
</feature>
<dbReference type="OrthoDB" id="9808890at2"/>
<protein>
    <submittedName>
        <fullName evidence="10">Bacteriocin biosynthesis protein</fullName>
    </submittedName>
</protein>
<dbReference type="Proteomes" id="UP000430345">
    <property type="component" value="Unassembled WGS sequence"/>
</dbReference>
<feature type="compositionally biased region" description="Low complexity" evidence="7">
    <location>
        <begin position="276"/>
        <end position="290"/>
    </location>
</feature>
<comment type="caution">
    <text evidence="10">The sequence shown here is derived from an EMBL/GenBank/DDBJ whole genome shotgun (WGS) entry which is preliminary data.</text>
</comment>
<keyword evidence="2" id="KW-0645">Protease</keyword>
<dbReference type="GO" id="GO:0006508">
    <property type="term" value="P:proteolysis"/>
    <property type="evidence" value="ECO:0007669"/>
    <property type="project" value="UniProtKB-KW"/>
</dbReference>
<feature type="region of interest" description="Disordered" evidence="7">
    <location>
        <begin position="273"/>
        <end position="302"/>
    </location>
</feature>
<evidence type="ECO:0000313" key="11">
    <source>
        <dbReference type="Proteomes" id="UP000430345"/>
    </source>
</evidence>
<keyword evidence="11" id="KW-1185">Reference proteome</keyword>
<keyword evidence="3 8" id="KW-0732">Signal</keyword>
<evidence type="ECO:0000256" key="5">
    <source>
        <dbReference type="ARBA" id="ARBA00022807"/>
    </source>
</evidence>
<dbReference type="GO" id="GO:0008234">
    <property type="term" value="F:cysteine-type peptidase activity"/>
    <property type="evidence" value="ECO:0007669"/>
    <property type="project" value="UniProtKB-KW"/>
</dbReference>
<sequence length="421" mass="46278">MNKKLISTLIALSLMFGISYNASATPLSDGDKAKMEQGQKELNEVNGKIRELENKIDALTVKIEPLHADVEKNNSEINKTKNEITEVQKDIEKAKVQIKEKQEVLGGRLRATYKAGGQANYLEVLLKSNGFSEFLSNMQAIGRVINIDKNMIKDLNSKKEKLDNEVISLENKTKELDKLNKENEVKIDEFKKMVAEQEGIIVQRKEEKSKIIGQLVPFERQLISSFVDIINNSNSSIEQLSTAITSLRGIKNQLETPEIKKETVDAIEKAKEAVASKEAANTNTSNGSSTPSKIPNRGDVAPPSGQSADALVNYAYQFIGRPYVYGATGPNAFDCSGFTQYVFGKLGYGLSRTTFTQVNEGSYVPRDQLAKGDLIFTRPSASGPQHVGIYAGNGQMIHAARPGVGVIVGPIYDFATARRIL</sequence>
<evidence type="ECO:0000256" key="4">
    <source>
        <dbReference type="ARBA" id="ARBA00022801"/>
    </source>
</evidence>
<dbReference type="Pfam" id="PF00877">
    <property type="entry name" value="NLPC_P60"/>
    <property type="match status" value="1"/>
</dbReference>
<dbReference type="SUPFAM" id="SSF54001">
    <property type="entry name" value="Cysteine proteinases"/>
    <property type="match status" value="1"/>
</dbReference>
<feature type="coiled-coil region" evidence="6">
    <location>
        <begin position="145"/>
        <end position="196"/>
    </location>
</feature>
<feature type="signal peptide" evidence="8">
    <location>
        <begin position="1"/>
        <end position="24"/>
    </location>
</feature>
<name>A0A6I1MJX8_9CLOT</name>
<evidence type="ECO:0000256" key="2">
    <source>
        <dbReference type="ARBA" id="ARBA00022670"/>
    </source>
</evidence>
<gene>
    <name evidence="10" type="ORF">GBZ86_05690</name>
</gene>
<dbReference type="PROSITE" id="PS51935">
    <property type="entry name" value="NLPC_P60"/>
    <property type="match status" value="1"/>
</dbReference>
<evidence type="ECO:0000256" key="6">
    <source>
        <dbReference type="SAM" id="Coils"/>
    </source>
</evidence>
<dbReference type="PANTHER" id="PTHR47359:SF3">
    <property type="entry name" value="NLP_P60 DOMAIN-CONTAINING PROTEIN-RELATED"/>
    <property type="match status" value="1"/>
</dbReference>